<gene>
    <name evidence="2" type="ORF">GCM10011531_27160</name>
</gene>
<evidence type="ECO:0000256" key="1">
    <source>
        <dbReference type="SAM" id="SignalP"/>
    </source>
</evidence>
<name>A0A8J2XI43_9FLAO</name>
<dbReference type="RefSeq" id="WP_188606951.1">
    <property type="nucleotide sequence ID" value="NZ_BMIC01000009.1"/>
</dbReference>
<accession>A0A8J2XI43</accession>
<sequence>MKKTFLILFYLYSGSLMAQHTVTIKTGDDKNYSFYTIQGDTTKYSFKAKIADLENRFEDAAKYTIKGIEVGEFKNLANAYYDAACYLVLTNNKEDAIKYIKKSIDNGWEDLAHLDYDADLHPLKSSNGWKSMIEPKLKEYYIINNEDLAKMYAEDQQARLSGQIDSNLAEKDEIRRTKVLQLLENNELKSGHDFYKAAMIMHHGNSVEDYKHAEILIQKAMVSKHVHQMAPWLSAAIKDRLLLKLGKPQWYGTQNMTVIKGKIAIDPKIIDTTAVTPERRKELNAPTIETLREYLKNFNSN</sequence>
<evidence type="ECO:0000313" key="3">
    <source>
        <dbReference type="Proteomes" id="UP000598120"/>
    </source>
</evidence>
<dbReference type="AlphaFoldDB" id="A0A8J2XI43"/>
<keyword evidence="1" id="KW-0732">Signal</keyword>
<dbReference type="EMBL" id="BMIC01000009">
    <property type="protein sequence ID" value="GFZ93792.1"/>
    <property type="molecule type" value="Genomic_DNA"/>
</dbReference>
<protein>
    <recommendedName>
        <fullName evidence="4">Tetratricopeptide repeat protein</fullName>
    </recommendedName>
</protein>
<feature type="chain" id="PRO_5035224616" description="Tetratricopeptide repeat protein" evidence="1">
    <location>
        <begin position="19"/>
        <end position="301"/>
    </location>
</feature>
<proteinExistence type="predicted"/>
<dbReference type="Proteomes" id="UP000598120">
    <property type="component" value="Unassembled WGS sequence"/>
</dbReference>
<evidence type="ECO:0000313" key="2">
    <source>
        <dbReference type="EMBL" id="GFZ93792.1"/>
    </source>
</evidence>
<comment type="caution">
    <text evidence="2">The sequence shown here is derived from an EMBL/GenBank/DDBJ whole genome shotgun (WGS) entry which is preliminary data.</text>
</comment>
<organism evidence="2 3">
    <name type="scientific">Aquaticitalea lipolytica</name>
    <dbReference type="NCBI Taxonomy" id="1247562"/>
    <lineage>
        <taxon>Bacteria</taxon>
        <taxon>Pseudomonadati</taxon>
        <taxon>Bacteroidota</taxon>
        <taxon>Flavobacteriia</taxon>
        <taxon>Flavobacteriales</taxon>
        <taxon>Flavobacteriaceae</taxon>
        <taxon>Aquaticitalea</taxon>
    </lineage>
</organism>
<evidence type="ECO:0008006" key="4">
    <source>
        <dbReference type="Google" id="ProtNLM"/>
    </source>
</evidence>
<keyword evidence="3" id="KW-1185">Reference proteome</keyword>
<feature type="signal peptide" evidence="1">
    <location>
        <begin position="1"/>
        <end position="18"/>
    </location>
</feature>
<reference evidence="2 3" key="1">
    <citation type="journal article" date="2014" name="Int. J. Syst. Evol. Microbiol.">
        <title>Complete genome sequence of Corynebacterium casei LMG S-19264T (=DSM 44701T), isolated from a smear-ripened cheese.</title>
        <authorList>
            <consortium name="US DOE Joint Genome Institute (JGI-PGF)"/>
            <person name="Walter F."/>
            <person name="Albersmeier A."/>
            <person name="Kalinowski J."/>
            <person name="Ruckert C."/>
        </authorList>
    </citation>
    <scope>NUCLEOTIDE SEQUENCE [LARGE SCALE GENOMIC DNA]</scope>
    <source>
        <strain evidence="2 3">CGMCC 1.15295</strain>
    </source>
</reference>
<dbReference type="NCBIfam" id="NF047558">
    <property type="entry name" value="TPR_END_plus"/>
    <property type="match status" value="1"/>
</dbReference>